<sequence length="157" mass="17606">MTDFRPLKLRGEDAEDMAVIAACLQDAVVPVEDIVFRPGSEHAPGEFVMVAQRFRWEMLGPDEKPVEGDRYERVLCGVTFPGVHRVRLSGIDRRRDRDELLNLLTLVATEEQGAARIDLVFAGNKAIRLEVARPACALEDYGQPWPTIFRPRHPAAG</sequence>
<dbReference type="Pfam" id="PF11164">
    <property type="entry name" value="DUF2948"/>
    <property type="match status" value="1"/>
</dbReference>
<gene>
    <name evidence="1" type="ORF">BCL74_1477</name>
</gene>
<reference evidence="1 2" key="1">
    <citation type="submission" date="2018-10" db="EMBL/GenBank/DDBJ databases">
        <title>Comparative analysis of microorganisms from saline springs in Andes Mountain Range, Colombia.</title>
        <authorList>
            <person name="Rubin E."/>
        </authorList>
    </citation>
    <scope>NUCLEOTIDE SEQUENCE [LARGE SCALE GENOMIC DNA]</scope>
    <source>
        <strain evidence="1 2">USBA 36</strain>
    </source>
</reference>
<organism evidence="1 2">
    <name type="scientific">Oceanibaculum indicum</name>
    <dbReference type="NCBI Taxonomy" id="526216"/>
    <lineage>
        <taxon>Bacteria</taxon>
        <taxon>Pseudomonadati</taxon>
        <taxon>Pseudomonadota</taxon>
        <taxon>Alphaproteobacteria</taxon>
        <taxon>Rhodospirillales</taxon>
        <taxon>Oceanibaculaceae</taxon>
        <taxon>Oceanibaculum</taxon>
    </lineage>
</organism>
<protein>
    <recommendedName>
        <fullName evidence="3">DUF2948 family protein</fullName>
    </recommendedName>
</protein>
<name>A0A420WRK4_9PROT</name>
<accession>A0A420WRK4</accession>
<dbReference type="AlphaFoldDB" id="A0A420WRK4"/>
<dbReference type="EMBL" id="RBIG01000001">
    <property type="protein sequence ID" value="RKQ73687.1"/>
    <property type="molecule type" value="Genomic_DNA"/>
</dbReference>
<comment type="caution">
    <text evidence="1">The sequence shown here is derived from an EMBL/GenBank/DDBJ whole genome shotgun (WGS) entry which is preliminary data.</text>
</comment>
<dbReference type="InterPro" id="IPR021335">
    <property type="entry name" value="DUF2948"/>
</dbReference>
<proteinExistence type="predicted"/>
<dbReference type="RefSeq" id="WP_244922234.1">
    <property type="nucleotide sequence ID" value="NZ_RBIG01000001.1"/>
</dbReference>
<evidence type="ECO:0000313" key="1">
    <source>
        <dbReference type="EMBL" id="RKQ73687.1"/>
    </source>
</evidence>
<dbReference type="Proteomes" id="UP000277424">
    <property type="component" value="Unassembled WGS sequence"/>
</dbReference>
<evidence type="ECO:0000313" key="2">
    <source>
        <dbReference type="Proteomes" id="UP000277424"/>
    </source>
</evidence>
<evidence type="ECO:0008006" key="3">
    <source>
        <dbReference type="Google" id="ProtNLM"/>
    </source>
</evidence>